<dbReference type="EMBL" id="JAALFE010000029">
    <property type="protein sequence ID" value="NGQ93050.1"/>
    <property type="molecule type" value="Genomic_DNA"/>
</dbReference>
<organism evidence="2 3">
    <name type="scientific">Paragemmobacter kunshanensis</name>
    <dbReference type="NCBI Taxonomy" id="2583234"/>
    <lineage>
        <taxon>Bacteria</taxon>
        <taxon>Pseudomonadati</taxon>
        <taxon>Pseudomonadota</taxon>
        <taxon>Alphaproteobacteria</taxon>
        <taxon>Rhodobacterales</taxon>
        <taxon>Paracoccaceae</taxon>
        <taxon>Paragemmobacter</taxon>
    </lineage>
</organism>
<gene>
    <name evidence="2" type="ORF">G5V65_19345</name>
</gene>
<name>A0A6M1TXY2_9RHOB</name>
<comment type="caution">
    <text evidence="2">The sequence shown here is derived from an EMBL/GenBank/DDBJ whole genome shotgun (WGS) entry which is preliminary data.</text>
</comment>
<dbReference type="RefSeq" id="WP_165053571.1">
    <property type="nucleotide sequence ID" value="NZ_JAALFE010000029.1"/>
</dbReference>
<sequence length="74" mass="7420">MTLTFAPVVSGLHQGRQFGLRGIAGRGCGGIDGSSRNARMEGVMVNIAGSSRRGGEFGAASRAVAGAASREARG</sequence>
<accession>A0A6M1TXY2</accession>
<dbReference type="AlphaFoldDB" id="A0A6M1TXY2"/>
<reference evidence="2 3" key="1">
    <citation type="submission" date="2020-02" db="EMBL/GenBank/DDBJ databases">
        <title>Rhodobacter translucens sp. nov., a novel bacterium isolated from activated sludge.</title>
        <authorList>
            <person name="Liu J."/>
        </authorList>
    </citation>
    <scope>NUCLEOTIDE SEQUENCE [LARGE SCALE GENOMIC DNA]</scope>
    <source>
        <strain evidence="2 3">HX-7-19</strain>
    </source>
</reference>
<evidence type="ECO:0000256" key="1">
    <source>
        <dbReference type="SAM" id="MobiDB-lite"/>
    </source>
</evidence>
<feature type="compositionally biased region" description="Low complexity" evidence="1">
    <location>
        <begin position="58"/>
        <end position="74"/>
    </location>
</feature>
<dbReference type="Proteomes" id="UP000474758">
    <property type="component" value="Unassembled WGS sequence"/>
</dbReference>
<protein>
    <submittedName>
        <fullName evidence="2">Uncharacterized protein</fullName>
    </submittedName>
</protein>
<evidence type="ECO:0000313" key="3">
    <source>
        <dbReference type="Proteomes" id="UP000474758"/>
    </source>
</evidence>
<evidence type="ECO:0000313" key="2">
    <source>
        <dbReference type="EMBL" id="NGQ93050.1"/>
    </source>
</evidence>
<proteinExistence type="predicted"/>
<keyword evidence="3" id="KW-1185">Reference proteome</keyword>
<feature type="region of interest" description="Disordered" evidence="1">
    <location>
        <begin position="52"/>
        <end position="74"/>
    </location>
</feature>